<evidence type="ECO:0000313" key="2">
    <source>
        <dbReference type="EMBL" id="KAL1858957.1"/>
    </source>
</evidence>
<organism evidence="2 3">
    <name type="scientific">Diaporthe australafricana</name>
    <dbReference type="NCBI Taxonomy" id="127596"/>
    <lineage>
        <taxon>Eukaryota</taxon>
        <taxon>Fungi</taxon>
        <taxon>Dikarya</taxon>
        <taxon>Ascomycota</taxon>
        <taxon>Pezizomycotina</taxon>
        <taxon>Sordariomycetes</taxon>
        <taxon>Sordariomycetidae</taxon>
        <taxon>Diaporthales</taxon>
        <taxon>Diaporthaceae</taxon>
        <taxon>Diaporthe</taxon>
    </lineage>
</organism>
<feature type="region of interest" description="Disordered" evidence="1">
    <location>
        <begin position="318"/>
        <end position="501"/>
    </location>
</feature>
<gene>
    <name evidence="2" type="ORF">Daus18300_009715</name>
</gene>
<reference evidence="2 3" key="1">
    <citation type="journal article" date="2024" name="IMA Fungus">
        <title>IMA Genome - F19 : A genome assembly and annotation guide to empower mycologists, including annotated draft genome sequences of Ceratocystis pirilliformis, Diaporthe australafricana, Fusarium ophioides, Paecilomyces lecythidis, and Sporothrix stenoceras.</title>
        <authorList>
            <person name="Aylward J."/>
            <person name="Wilson A.M."/>
            <person name="Visagie C.M."/>
            <person name="Spraker J."/>
            <person name="Barnes I."/>
            <person name="Buitendag C."/>
            <person name="Ceriani C."/>
            <person name="Del Mar Angel L."/>
            <person name="du Plessis D."/>
            <person name="Fuchs T."/>
            <person name="Gasser K."/>
            <person name="Kramer D."/>
            <person name="Li W."/>
            <person name="Munsamy K."/>
            <person name="Piso A."/>
            <person name="Price J.L."/>
            <person name="Sonnekus B."/>
            <person name="Thomas C."/>
            <person name="van der Nest A."/>
            <person name="van Dijk A."/>
            <person name="van Heerden A."/>
            <person name="van Vuuren N."/>
            <person name="Yilmaz N."/>
            <person name="Duong T.A."/>
            <person name="van der Merwe N.A."/>
            <person name="Wingfield M.J."/>
            <person name="Wingfield B.D."/>
        </authorList>
    </citation>
    <scope>NUCLEOTIDE SEQUENCE [LARGE SCALE GENOMIC DNA]</scope>
    <source>
        <strain evidence="2 3">CMW 18300</strain>
    </source>
</reference>
<feature type="compositionally biased region" description="Polar residues" evidence="1">
    <location>
        <begin position="426"/>
        <end position="450"/>
    </location>
</feature>
<feature type="compositionally biased region" description="Basic and acidic residues" evidence="1">
    <location>
        <begin position="469"/>
        <end position="490"/>
    </location>
</feature>
<proteinExistence type="predicted"/>
<evidence type="ECO:0000256" key="1">
    <source>
        <dbReference type="SAM" id="MobiDB-lite"/>
    </source>
</evidence>
<name>A0ABR3WCY9_9PEZI</name>
<feature type="compositionally biased region" description="Polar residues" evidence="1">
    <location>
        <begin position="333"/>
        <end position="354"/>
    </location>
</feature>
<comment type="caution">
    <text evidence="2">The sequence shown here is derived from an EMBL/GenBank/DDBJ whole genome shotgun (WGS) entry which is preliminary data.</text>
</comment>
<feature type="compositionally biased region" description="Gly residues" evidence="1">
    <location>
        <begin position="491"/>
        <end position="501"/>
    </location>
</feature>
<dbReference type="EMBL" id="JAWRVE010000101">
    <property type="protein sequence ID" value="KAL1858957.1"/>
    <property type="molecule type" value="Genomic_DNA"/>
</dbReference>
<evidence type="ECO:0000313" key="3">
    <source>
        <dbReference type="Proteomes" id="UP001583177"/>
    </source>
</evidence>
<sequence>MDIQVTNRSLADLMADVTVDITEIPLPIDYARFRAGQGRDAMARPWVTRSSENRKLLGKLSEEDLKTISSRMAPAACDEEIRSGVKSTYTAKPIEKSDHVGLRGAKVVPVKLNLDEGEEINSFAGDKALSNNDFTALSKRGLPDGFRLDTLQPWRIFNRFGRVKKGYHTYHILWESPDKKGLYAVVPKPLEGHSHVACDHCRLHDNAIEEEYAEYMDGRPQFDGLHEMSLGETAVTPFSLCRVHWWYVYTGELLEHIHVLTLKLLVSGDLRDRWGMSHMREFLQVFQDQMEVMRQRRDGRRTRTLQLPVDAARRRGVPLPRAVSYIDRPPDTNGAQQSHVPNDQHVNGNPQPTNGPVYPSPHSGPPEHDSMHVPHSTAPTTVPDSRANGIGVDGTSPPAEPPRADGPLPPLRGYAAAARAGMNGHPASQANGSGAPTPRASNPHQQTNGTPAPAPRTDGLLGPPPTEPRAMRENRNNADKGKGKGKDMTGGHRGGQNGERR</sequence>
<keyword evidence="3" id="KW-1185">Reference proteome</keyword>
<protein>
    <submittedName>
        <fullName evidence="2">Uncharacterized protein</fullName>
    </submittedName>
</protein>
<dbReference type="Proteomes" id="UP001583177">
    <property type="component" value="Unassembled WGS sequence"/>
</dbReference>
<accession>A0ABR3WCY9</accession>